<evidence type="ECO:0000313" key="3">
    <source>
        <dbReference type="Proteomes" id="UP000273022"/>
    </source>
</evidence>
<name>A0A3A6TDD0_9GAMM</name>
<organism evidence="2 3">
    <name type="scientific">Parashewanella spongiae</name>
    <dbReference type="NCBI Taxonomy" id="342950"/>
    <lineage>
        <taxon>Bacteria</taxon>
        <taxon>Pseudomonadati</taxon>
        <taxon>Pseudomonadota</taxon>
        <taxon>Gammaproteobacteria</taxon>
        <taxon>Alteromonadales</taxon>
        <taxon>Shewanellaceae</taxon>
        <taxon>Parashewanella</taxon>
    </lineage>
</organism>
<keyword evidence="1" id="KW-0472">Membrane</keyword>
<feature type="transmembrane region" description="Helical" evidence="1">
    <location>
        <begin position="96"/>
        <end position="121"/>
    </location>
</feature>
<dbReference type="AlphaFoldDB" id="A0A3A6TDD0"/>
<keyword evidence="3" id="KW-1185">Reference proteome</keyword>
<gene>
    <name evidence="2" type="ORF">D5R81_17935</name>
</gene>
<comment type="caution">
    <text evidence="2">The sequence shown here is derived from an EMBL/GenBank/DDBJ whole genome shotgun (WGS) entry which is preliminary data.</text>
</comment>
<feature type="transmembrane region" description="Helical" evidence="1">
    <location>
        <begin position="152"/>
        <end position="170"/>
    </location>
</feature>
<reference evidence="2 3" key="1">
    <citation type="submission" date="2018-09" db="EMBL/GenBank/DDBJ databases">
        <title>Phylogeny of the Shewanellaceae, and recommendation for two new genera, Pseudoshewanella and Parashewanella.</title>
        <authorList>
            <person name="Wang G."/>
        </authorList>
    </citation>
    <scope>NUCLEOTIDE SEQUENCE [LARGE SCALE GENOMIC DNA]</scope>
    <source>
        <strain evidence="2 3">KCTC 22492</strain>
    </source>
</reference>
<protein>
    <recommendedName>
        <fullName evidence="4">DUF1700 domain-containing protein</fullName>
    </recommendedName>
</protein>
<dbReference type="EMBL" id="QYYH01000168">
    <property type="protein sequence ID" value="RJY06328.1"/>
    <property type="molecule type" value="Genomic_DNA"/>
</dbReference>
<keyword evidence="1" id="KW-1133">Transmembrane helix</keyword>
<dbReference type="RefSeq" id="WP_121854980.1">
    <property type="nucleotide sequence ID" value="NZ_JAKILH010000032.1"/>
</dbReference>
<keyword evidence="1" id="KW-0812">Transmembrane</keyword>
<evidence type="ECO:0008006" key="4">
    <source>
        <dbReference type="Google" id="ProtNLM"/>
    </source>
</evidence>
<proteinExistence type="predicted"/>
<dbReference type="Proteomes" id="UP000273022">
    <property type="component" value="Unassembled WGS sequence"/>
</dbReference>
<evidence type="ECO:0000256" key="1">
    <source>
        <dbReference type="SAM" id="Phobius"/>
    </source>
</evidence>
<accession>A0A3A6TDD0</accession>
<evidence type="ECO:0000313" key="2">
    <source>
        <dbReference type="EMBL" id="RJY06328.1"/>
    </source>
</evidence>
<sequence length="181" mass="20273">MARNELIHTYLSELEIYLSRINKVQAQEIVKEIESHIYDSLMMEEDNHDTTEVVLGRLGTPQELASVYIEHINIGVAPPKGLKPMTKITMEMSKSFYYLIFVLGGSLGLSLIATALAKLIVPSKFGVWIAEHGNSIIVSFSNNSYHSKEIPAIWLVPISLLAGLVTLYLTKRLTQLLKVFV</sequence>
<dbReference type="Pfam" id="PF22564">
    <property type="entry name" value="HAAS"/>
    <property type="match status" value="1"/>
</dbReference>